<reference evidence="1" key="2">
    <citation type="submission" date="2023-04" db="EMBL/GenBank/DDBJ databases">
        <authorList>
            <person name="Bu L."/>
            <person name="Lu L."/>
            <person name="Laidemitt M.R."/>
            <person name="Zhang S.M."/>
            <person name="Mutuku M."/>
            <person name="Mkoji G."/>
            <person name="Steinauer M."/>
            <person name="Loker E.S."/>
        </authorList>
    </citation>
    <scope>NUCLEOTIDE SEQUENCE</scope>
    <source>
        <strain evidence="1">KasaAsao</strain>
        <tissue evidence="1">Whole Snail</tissue>
    </source>
</reference>
<dbReference type="AlphaFoldDB" id="A0AAD8B0F1"/>
<comment type="caution">
    <text evidence="1">The sequence shown here is derived from an EMBL/GenBank/DDBJ whole genome shotgun (WGS) entry which is preliminary data.</text>
</comment>
<gene>
    <name evidence="1" type="ORF">Bpfe_026236</name>
</gene>
<reference evidence="1" key="1">
    <citation type="journal article" date="2023" name="PLoS Negl. Trop. Dis.">
        <title>A genome sequence for Biomphalaria pfeifferi, the major vector snail for the human-infecting parasite Schistosoma mansoni.</title>
        <authorList>
            <person name="Bu L."/>
            <person name="Lu L."/>
            <person name="Laidemitt M.R."/>
            <person name="Zhang S.M."/>
            <person name="Mutuku M."/>
            <person name="Mkoji G."/>
            <person name="Steinauer M."/>
            <person name="Loker E.S."/>
        </authorList>
    </citation>
    <scope>NUCLEOTIDE SEQUENCE</scope>
    <source>
        <strain evidence="1">KasaAsao</strain>
    </source>
</reference>
<organism evidence="1 2">
    <name type="scientific">Biomphalaria pfeifferi</name>
    <name type="common">Bloodfluke planorb</name>
    <name type="synonym">Freshwater snail</name>
    <dbReference type="NCBI Taxonomy" id="112525"/>
    <lineage>
        <taxon>Eukaryota</taxon>
        <taxon>Metazoa</taxon>
        <taxon>Spiralia</taxon>
        <taxon>Lophotrochozoa</taxon>
        <taxon>Mollusca</taxon>
        <taxon>Gastropoda</taxon>
        <taxon>Heterobranchia</taxon>
        <taxon>Euthyneura</taxon>
        <taxon>Panpulmonata</taxon>
        <taxon>Hygrophila</taxon>
        <taxon>Lymnaeoidea</taxon>
        <taxon>Planorbidae</taxon>
        <taxon>Biomphalaria</taxon>
    </lineage>
</organism>
<feature type="non-terminal residue" evidence="1">
    <location>
        <position position="1"/>
    </location>
</feature>
<protein>
    <submittedName>
        <fullName evidence="1">Uncharacterized protein</fullName>
    </submittedName>
</protein>
<evidence type="ECO:0000313" key="2">
    <source>
        <dbReference type="Proteomes" id="UP001233172"/>
    </source>
</evidence>
<dbReference type="EMBL" id="JASAOG010000200">
    <property type="protein sequence ID" value="KAK0044325.1"/>
    <property type="molecule type" value="Genomic_DNA"/>
</dbReference>
<proteinExistence type="predicted"/>
<keyword evidence="2" id="KW-1185">Reference proteome</keyword>
<name>A0AAD8B0F1_BIOPF</name>
<evidence type="ECO:0000313" key="1">
    <source>
        <dbReference type="EMBL" id="KAK0044325.1"/>
    </source>
</evidence>
<sequence>CQFFVTLVTAVITAVSHLSILCYTRNSRDHSRVPSVNFRPFVIALTTAMIPES</sequence>
<dbReference type="Proteomes" id="UP001233172">
    <property type="component" value="Unassembled WGS sequence"/>
</dbReference>
<accession>A0AAD8B0F1</accession>